<name>A0A1W1UUA3_9DEIO</name>
<feature type="domain" description="HTH arsR-type" evidence="1">
    <location>
        <begin position="12"/>
        <end position="106"/>
    </location>
</feature>
<evidence type="ECO:0000313" key="3">
    <source>
        <dbReference type="Proteomes" id="UP000192582"/>
    </source>
</evidence>
<dbReference type="PROSITE" id="PS50987">
    <property type="entry name" value="HTH_ARSR_2"/>
    <property type="match status" value="1"/>
</dbReference>
<sequence>MTGIFPFGYNCLNQKEAFLNAATFSALAEPHRLHIVELLIQQPLTVGEIASRLDLRQPQASKHLKVLSDAGIIEVQAQANRRICSLRPEPFQDLDAWLSAYRTLWEGRFDRLESYLRELQTIGPTTPTGGPT</sequence>
<keyword evidence="3" id="KW-1185">Reference proteome</keyword>
<dbReference type="CDD" id="cd00090">
    <property type="entry name" value="HTH_ARSR"/>
    <property type="match status" value="1"/>
</dbReference>
<dbReference type="GO" id="GO:0003700">
    <property type="term" value="F:DNA-binding transcription factor activity"/>
    <property type="evidence" value="ECO:0007669"/>
    <property type="project" value="InterPro"/>
</dbReference>
<dbReference type="Gene3D" id="1.10.10.10">
    <property type="entry name" value="Winged helix-like DNA-binding domain superfamily/Winged helix DNA-binding domain"/>
    <property type="match status" value="1"/>
</dbReference>
<dbReference type="STRING" id="695939.SAMN00790413_05071"/>
<accession>A0A1W1UUA3</accession>
<protein>
    <submittedName>
        <fullName evidence="2">DNA-binding transcriptional regulator, ArsR family</fullName>
    </submittedName>
</protein>
<dbReference type="PANTHER" id="PTHR38600">
    <property type="entry name" value="TRANSCRIPTIONAL REGULATORY PROTEIN"/>
    <property type="match status" value="1"/>
</dbReference>
<dbReference type="InterPro" id="IPR036390">
    <property type="entry name" value="WH_DNA-bd_sf"/>
</dbReference>
<dbReference type="SUPFAM" id="SSF46785">
    <property type="entry name" value="Winged helix' DNA-binding domain"/>
    <property type="match status" value="1"/>
</dbReference>
<proteinExistence type="predicted"/>
<dbReference type="PRINTS" id="PR00778">
    <property type="entry name" value="HTHARSR"/>
</dbReference>
<dbReference type="RefSeq" id="WP_245808224.1">
    <property type="nucleotide sequence ID" value="NZ_FWWU01000007.1"/>
</dbReference>
<dbReference type="AlphaFoldDB" id="A0A1W1UUA3"/>
<dbReference type="Pfam" id="PF12840">
    <property type="entry name" value="HTH_20"/>
    <property type="match status" value="1"/>
</dbReference>
<organism evidence="2 3">
    <name type="scientific">Deinococcus hopiensis KR-140</name>
    <dbReference type="NCBI Taxonomy" id="695939"/>
    <lineage>
        <taxon>Bacteria</taxon>
        <taxon>Thermotogati</taxon>
        <taxon>Deinococcota</taxon>
        <taxon>Deinococci</taxon>
        <taxon>Deinococcales</taxon>
        <taxon>Deinococcaceae</taxon>
        <taxon>Deinococcus</taxon>
    </lineage>
</organism>
<reference evidence="2 3" key="1">
    <citation type="submission" date="2017-04" db="EMBL/GenBank/DDBJ databases">
        <authorList>
            <person name="Afonso C.L."/>
            <person name="Miller P.J."/>
            <person name="Scott M.A."/>
            <person name="Spackman E."/>
            <person name="Goraichik I."/>
            <person name="Dimitrov K.M."/>
            <person name="Suarez D.L."/>
            <person name="Swayne D.E."/>
        </authorList>
    </citation>
    <scope>NUCLEOTIDE SEQUENCE [LARGE SCALE GENOMIC DNA]</scope>
    <source>
        <strain evidence="2 3">KR-140</strain>
    </source>
</reference>
<keyword evidence="2" id="KW-0238">DNA-binding</keyword>
<evidence type="ECO:0000313" key="2">
    <source>
        <dbReference type="EMBL" id="SMB84294.1"/>
    </source>
</evidence>
<dbReference type="InterPro" id="IPR011991">
    <property type="entry name" value="ArsR-like_HTH"/>
</dbReference>
<dbReference type="InterPro" id="IPR001845">
    <property type="entry name" value="HTH_ArsR_DNA-bd_dom"/>
</dbReference>
<dbReference type="SMART" id="SM00418">
    <property type="entry name" value="HTH_ARSR"/>
    <property type="match status" value="1"/>
</dbReference>
<dbReference type="NCBIfam" id="NF033788">
    <property type="entry name" value="HTH_metalloreg"/>
    <property type="match status" value="1"/>
</dbReference>
<dbReference type="PANTHER" id="PTHR38600:SF1">
    <property type="entry name" value="TRANSCRIPTIONAL REGULATORY PROTEIN"/>
    <property type="match status" value="1"/>
</dbReference>
<dbReference type="InterPro" id="IPR036388">
    <property type="entry name" value="WH-like_DNA-bd_sf"/>
</dbReference>
<dbReference type="Proteomes" id="UP000192582">
    <property type="component" value="Unassembled WGS sequence"/>
</dbReference>
<evidence type="ECO:0000259" key="1">
    <source>
        <dbReference type="PROSITE" id="PS50987"/>
    </source>
</evidence>
<dbReference type="EMBL" id="FWWU01000007">
    <property type="protein sequence ID" value="SMB84294.1"/>
    <property type="molecule type" value="Genomic_DNA"/>
</dbReference>
<gene>
    <name evidence="2" type="ORF">SAMN00790413_05071</name>
</gene>
<dbReference type="GO" id="GO:0003677">
    <property type="term" value="F:DNA binding"/>
    <property type="evidence" value="ECO:0007669"/>
    <property type="project" value="UniProtKB-KW"/>
</dbReference>